<dbReference type="EC" id="1.2.1.16" evidence="5"/>
<dbReference type="Pfam" id="PF00171">
    <property type="entry name" value="Aldedh"/>
    <property type="match status" value="1"/>
</dbReference>
<dbReference type="PROSITE" id="PS00070">
    <property type="entry name" value="ALDEHYDE_DEHYDR_CYS"/>
    <property type="match status" value="1"/>
</dbReference>
<dbReference type="Proteomes" id="UP000578449">
    <property type="component" value="Unassembled WGS sequence"/>
</dbReference>
<dbReference type="InterPro" id="IPR016162">
    <property type="entry name" value="Ald_DH_N"/>
</dbReference>
<dbReference type="EMBL" id="JACHGN010000020">
    <property type="protein sequence ID" value="MBB5137861.1"/>
    <property type="molecule type" value="Genomic_DNA"/>
</dbReference>
<evidence type="ECO:0000256" key="2">
    <source>
        <dbReference type="ARBA" id="ARBA00022857"/>
    </source>
</evidence>
<dbReference type="Gene3D" id="3.40.309.10">
    <property type="entry name" value="Aldehyde Dehydrogenase, Chain A, domain 2"/>
    <property type="match status" value="1"/>
</dbReference>
<evidence type="ECO:0000313" key="5">
    <source>
        <dbReference type="EMBL" id="MBB5137861.1"/>
    </source>
</evidence>
<dbReference type="AlphaFoldDB" id="A0A840PJ68"/>
<name>A0A840PJ68_9ACTN</name>
<dbReference type="GO" id="GO:0102810">
    <property type="term" value="F:glutarate-semialdehyde dehydrogenase (NADP+) activity"/>
    <property type="evidence" value="ECO:0007669"/>
    <property type="project" value="UniProtKB-EC"/>
</dbReference>
<protein>
    <submittedName>
        <fullName evidence="5">Succinate-semialdehyde dehydrogenase/glutarate-semialdehyde dehydrogenase</fullName>
        <ecNumber evidence="5">1.2.1.16</ecNumber>
        <ecNumber evidence="5">1.2.1.20</ecNumber>
        <ecNumber evidence="5">1.2.1.79</ecNumber>
    </submittedName>
</protein>
<evidence type="ECO:0000256" key="3">
    <source>
        <dbReference type="ARBA" id="ARBA00023002"/>
    </source>
</evidence>
<comment type="similarity">
    <text evidence="1">Belongs to the aldehyde dehydrogenase family.</text>
</comment>
<dbReference type="GO" id="GO:0004777">
    <property type="term" value="F:succinate-semialdehyde dehydrogenase (NAD+) activity"/>
    <property type="evidence" value="ECO:0007669"/>
    <property type="project" value="TreeGrafter"/>
</dbReference>
<feature type="domain" description="Aldehyde dehydrogenase" evidence="4">
    <location>
        <begin position="2"/>
        <end position="454"/>
    </location>
</feature>
<dbReference type="EC" id="1.2.1.20" evidence="5"/>
<keyword evidence="6" id="KW-1185">Reference proteome</keyword>
<dbReference type="EC" id="1.2.1.79" evidence="5"/>
<evidence type="ECO:0000256" key="1">
    <source>
        <dbReference type="ARBA" id="ARBA00009986"/>
    </source>
</evidence>
<dbReference type="InterPro" id="IPR047110">
    <property type="entry name" value="GABD/Sad-like"/>
</dbReference>
<dbReference type="FunFam" id="3.40.309.10:FF:000010">
    <property type="entry name" value="Gamma-aminobutyraldehyde dehydrogenase"/>
    <property type="match status" value="1"/>
</dbReference>
<keyword evidence="3 5" id="KW-0560">Oxidoreductase</keyword>
<dbReference type="InterPro" id="IPR015590">
    <property type="entry name" value="Aldehyde_DH_dom"/>
</dbReference>
<reference evidence="5 6" key="1">
    <citation type="submission" date="2020-08" db="EMBL/GenBank/DDBJ databases">
        <title>Genomic Encyclopedia of Type Strains, Phase IV (KMG-IV): sequencing the most valuable type-strain genomes for metagenomic binning, comparative biology and taxonomic classification.</title>
        <authorList>
            <person name="Goeker M."/>
        </authorList>
    </citation>
    <scope>NUCLEOTIDE SEQUENCE [LARGE SCALE GENOMIC DNA]</scope>
    <source>
        <strain evidence="5 6">DSM 45615</strain>
    </source>
</reference>
<keyword evidence="2" id="KW-0521">NADP</keyword>
<dbReference type="GO" id="GO:0036243">
    <property type="term" value="F:succinate-semialdehyde dehydrogenase (NADP+) activity"/>
    <property type="evidence" value="ECO:0007669"/>
    <property type="project" value="UniProtKB-EC"/>
</dbReference>
<comment type="caution">
    <text evidence="5">The sequence shown here is derived from an EMBL/GenBank/DDBJ whole genome shotgun (WGS) entry which is preliminary data.</text>
</comment>
<dbReference type="PANTHER" id="PTHR43217:SF1">
    <property type="entry name" value="SUCCINATE SEMIALDEHYDE DEHYDROGENASE [NAD(P)+] SAD"/>
    <property type="match status" value="1"/>
</dbReference>
<sequence length="457" mass="48499">MTIASTDPATGRTWQTYDALRPEEVERRLARAAAAWETYRTTSLERRAAWLLAAARLLEERAGELAALAAREMGKPVSAGRAEVLKCARASRYYAANAARMLEPVPADAAAVGASEAYVRYEPLGPVLAVMPWNYPFWQVVRFAAPALMAGNVVLLKHASNVPACALALEEVFRAAGFPEAAFQTLLIGSRAVEEVVRDRRVAAVTLTGSEGAGRAVAAAAGRAIKKTVLELGGSDPFVVMPSADVGEAARVAAASRFQNAGQSCIAAKRFIVHRDCHGEFTRAFREHAEALTPGDPMREDTALGPLATRRALDDLQALVDDAAAKGARVLCGGKPGPGPGWYYPPTVIDGVTEEMRLWSEEAFGPVAAVIEVAGLDEAIEVANATDLGLSSNAWTGSQEEAGRLVAELRAGAVFVNGMSASYPELPFGGVKDSGYGRELSDLGLREFCNAKTVWKG</sequence>
<dbReference type="InterPro" id="IPR016163">
    <property type="entry name" value="Ald_DH_C"/>
</dbReference>
<proteinExistence type="inferred from homology"/>
<organism evidence="5 6">
    <name type="scientific">Thermocatellispora tengchongensis</name>
    <dbReference type="NCBI Taxonomy" id="1073253"/>
    <lineage>
        <taxon>Bacteria</taxon>
        <taxon>Bacillati</taxon>
        <taxon>Actinomycetota</taxon>
        <taxon>Actinomycetes</taxon>
        <taxon>Streptosporangiales</taxon>
        <taxon>Streptosporangiaceae</taxon>
        <taxon>Thermocatellispora</taxon>
    </lineage>
</organism>
<dbReference type="RefSeq" id="WP_185054748.1">
    <property type="nucleotide sequence ID" value="NZ_BAABIX010000002.1"/>
</dbReference>
<dbReference type="InterPro" id="IPR016160">
    <property type="entry name" value="Ald_DH_CS_CYS"/>
</dbReference>
<evidence type="ECO:0000259" key="4">
    <source>
        <dbReference type="Pfam" id="PF00171"/>
    </source>
</evidence>
<dbReference type="SUPFAM" id="SSF53720">
    <property type="entry name" value="ALDH-like"/>
    <property type="match status" value="1"/>
</dbReference>
<evidence type="ECO:0000313" key="6">
    <source>
        <dbReference type="Proteomes" id="UP000578449"/>
    </source>
</evidence>
<accession>A0A840PJ68</accession>
<dbReference type="PANTHER" id="PTHR43217">
    <property type="entry name" value="SUCCINATE SEMIALDEHYDE DEHYDROGENASE [NAD(P)+] SAD"/>
    <property type="match status" value="1"/>
</dbReference>
<dbReference type="Gene3D" id="3.40.605.10">
    <property type="entry name" value="Aldehyde Dehydrogenase, Chain A, domain 1"/>
    <property type="match status" value="1"/>
</dbReference>
<dbReference type="FunFam" id="3.40.605.10:FF:000012">
    <property type="entry name" value="NAD-dependent succinate-semialdehyde dehydrogenase"/>
    <property type="match status" value="1"/>
</dbReference>
<dbReference type="InterPro" id="IPR016161">
    <property type="entry name" value="Ald_DH/histidinol_DH"/>
</dbReference>
<gene>
    <name evidence="5" type="ORF">HNP84_007614</name>
</gene>